<comment type="caution">
    <text evidence="3">The sequence shown here is derived from an EMBL/GenBank/DDBJ whole genome shotgun (WGS) entry which is preliminary data.</text>
</comment>
<keyword evidence="4" id="KW-1185">Reference proteome</keyword>
<dbReference type="Proteomes" id="UP000022910">
    <property type="component" value="Unassembled WGS sequence"/>
</dbReference>
<protein>
    <recommendedName>
        <fullName evidence="2">MULE transposase domain-containing protein</fullName>
    </recommendedName>
</protein>
<sequence>MIPSPSTNIAKYRKLGEDMIQFIDFCVQNGTTGAQTIVRLLRGKFPGRKIHQKNLYNAIQASKKKLASRIEFDASDLMKFLYSQQTDDSLIDNCNRTRLVATALLEDETEESFIWALSMIKKGTNDLIPKVVFTDSDPAMANAISLEFPDTIHCLCIFHIDLNLKKNLRNKLKSDEFKAFREEFFHCRNTLISTLFENRWEHLKLKYPSAAGANSTQRVESLNHKIHDCVRSLLTLVKEIQYVLDKESEYARVEEYKDQIPIVGLATIPKAYFKSIKKVVSEFLMPAMVFLVCKQMQECFYYDSFKMNVAIIDSIIQEQINTDYNEGMREENYEVVKVHLTDIISKIGLDQILEIWQLVISCGTKTHYVILLVDGSHHCLIASCWYKDDIIDGNNDIWQQSPITLCINSNQEQNNDQYSVYKFDYIKQIRGAEFYNQNLREINCICHGFISDKQAILESGQNMEEINFNIKNPIITTRKGRPAGRAKSCVEIQDQHTRK</sequence>
<organism evidence="3 4">
    <name type="scientific">Rhizophagus irregularis (strain DAOM 197198w)</name>
    <name type="common">Glomus intraradices</name>
    <dbReference type="NCBI Taxonomy" id="1432141"/>
    <lineage>
        <taxon>Eukaryota</taxon>
        <taxon>Fungi</taxon>
        <taxon>Fungi incertae sedis</taxon>
        <taxon>Mucoromycota</taxon>
        <taxon>Glomeromycotina</taxon>
        <taxon>Glomeromycetes</taxon>
        <taxon>Glomerales</taxon>
        <taxon>Glomeraceae</taxon>
        <taxon>Rhizophagus</taxon>
    </lineage>
</organism>
<dbReference type="EMBL" id="JEMT01027382">
    <property type="protein sequence ID" value="EXX57441.1"/>
    <property type="molecule type" value="Genomic_DNA"/>
</dbReference>
<gene>
    <name evidence="3" type="ORF">RirG_207090</name>
</gene>
<feature type="region of interest" description="Disordered" evidence="1">
    <location>
        <begin position="479"/>
        <end position="499"/>
    </location>
</feature>
<evidence type="ECO:0000313" key="3">
    <source>
        <dbReference type="EMBL" id="EXX57441.1"/>
    </source>
</evidence>
<evidence type="ECO:0000259" key="2">
    <source>
        <dbReference type="Pfam" id="PF10551"/>
    </source>
</evidence>
<reference evidence="3 4" key="1">
    <citation type="submission" date="2014-02" db="EMBL/GenBank/DDBJ databases">
        <title>Single nucleus genome sequencing reveals high similarity among nuclei of an endomycorrhizal fungus.</title>
        <authorList>
            <person name="Lin K."/>
            <person name="Geurts R."/>
            <person name="Zhang Z."/>
            <person name="Limpens E."/>
            <person name="Saunders D.G."/>
            <person name="Mu D."/>
            <person name="Pang E."/>
            <person name="Cao H."/>
            <person name="Cha H."/>
            <person name="Lin T."/>
            <person name="Zhou Q."/>
            <person name="Shang Y."/>
            <person name="Li Y."/>
            <person name="Ivanov S."/>
            <person name="Sharma T."/>
            <person name="Velzen R.V."/>
            <person name="Ruijter N.D."/>
            <person name="Aanen D.K."/>
            <person name="Win J."/>
            <person name="Kamoun S."/>
            <person name="Bisseling T."/>
            <person name="Huang S."/>
        </authorList>
    </citation>
    <scope>NUCLEOTIDE SEQUENCE [LARGE SCALE GENOMIC DNA]</scope>
    <source>
        <strain evidence="4">DAOM197198w</strain>
    </source>
</reference>
<dbReference type="PANTHER" id="PTHR47718:SF7">
    <property type="entry name" value="PROTEIN FAR1-RELATED SEQUENCE"/>
    <property type="match status" value="1"/>
</dbReference>
<dbReference type="OrthoDB" id="2343168at2759"/>
<dbReference type="PANTHER" id="PTHR47718">
    <property type="entry name" value="OS01G0519700 PROTEIN"/>
    <property type="match status" value="1"/>
</dbReference>
<proteinExistence type="predicted"/>
<name>A0A015KD40_RHIIW</name>
<dbReference type="InterPro" id="IPR018289">
    <property type="entry name" value="MULE_transposase_dom"/>
</dbReference>
<dbReference type="AlphaFoldDB" id="A0A015KD40"/>
<dbReference type="HOGENOM" id="CLU_045578_0_0_1"/>
<accession>A0A015KD40</accession>
<feature type="domain" description="MULE transposase" evidence="2">
    <location>
        <begin position="91"/>
        <end position="160"/>
    </location>
</feature>
<dbReference type="Pfam" id="PF10551">
    <property type="entry name" value="MULE"/>
    <property type="match status" value="1"/>
</dbReference>
<evidence type="ECO:0000313" key="4">
    <source>
        <dbReference type="Proteomes" id="UP000022910"/>
    </source>
</evidence>
<evidence type="ECO:0000256" key="1">
    <source>
        <dbReference type="SAM" id="MobiDB-lite"/>
    </source>
</evidence>